<organism evidence="2 3">
    <name type="scientific">Candidatus Gallipaludibacter merdavium</name>
    <dbReference type="NCBI Taxonomy" id="2840839"/>
    <lineage>
        <taxon>Bacteria</taxon>
        <taxon>Pseudomonadati</taxon>
        <taxon>Bacteroidota</taxon>
        <taxon>Bacteroidia</taxon>
        <taxon>Bacteroidales</taxon>
        <taxon>Candidatus Gallipaludibacter</taxon>
    </lineage>
</organism>
<sequence length="248" mass="29423">MKHGNQQTWLKAILFFGVLMVTMPMQAGNKTKTKKPKEKGKERIEVTLNDSTVIKGRLQYFWTRLMTNWNYEFSMYNENGEIVELTADDVREVYFPDNKDTQYAYYYPVQSTLSLKKDGKRLMGVVNKTEHATVYFQYTEHKSYKENMNHMGGFWHSYRLEAMHLQMEGDSIAYYFMSMSGPEPVYFGKFINKHHPEDSIYSQFAQWLKVWCKKYKNRRTVARNPGYMANLYEQFLQERATLAESGLQ</sequence>
<dbReference type="Proteomes" id="UP000823641">
    <property type="component" value="Unassembled WGS sequence"/>
</dbReference>
<name>A0A9D9HU30_9BACT</name>
<reference evidence="2" key="1">
    <citation type="submission" date="2020-10" db="EMBL/GenBank/DDBJ databases">
        <authorList>
            <person name="Gilroy R."/>
        </authorList>
    </citation>
    <scope>NUCLEOTIDE SEQUENCE</scope>
    <source>
        <strain evidence="2">G3-3990</strain>
    </source>
</reference>
<dbReference type="EMBL" id="JADIMG010000065">
    <property type="protein sequence ID" value="MBO8459955.1"/>
    <property type="molecule type" value="Genomic_DNA"/>
</dbReference>
<evidence type="ECO:0000313" key="3">
    <source>
        <dbReference type="Proteomes" id="UP000823641"/>
    </source>
</evidence>
<proteinExistence type="predicted"/>
<keyword evidence="1" id="KW-0732">Signal</keyword>
<protein>
    <submittedName>
        <fullName evidence="2">Uncharacterized protein</fullName>
    </submittedName>
</protein>
<gene>
    <name evidence="2" type="ORF">IAA73_06460</name>
</gene>
<dbReference type="AlphaFoldDB" id="A0A9D9HU30"/>
<reference evidence="2" key="2">
    <citation type="journal article" date="2021" name="PeerJ">
        <title>Extensive microbial diversity within the chicken gut microbiome revealed by metagenomics and culture.</title>
        <authorList>
            <person name="Gilroy R."/>
            <person name="Ravi A."/>
            <person name="Getino M."/>
            <person name="Pursley I."/>
            <person name="Horton D.L."/>
            <person name="Alikhan N.F."/>
            <person name="Baker D."/>
            <person name="Gharbi K."/>
            <person name="Hall N."/>
            <person name="Watson M."/>
            <person name="Adriaenssens E.M."/>
            <person name="Foster-Nyarko E."/>
            <person name="Jarju S."/>
            <person name="Secka A."/>
            <person name="Antonio M."/>
            <person name="Oren A."/>
            <person name="Chaudhuri R.R."/>
            <person name="La Ragione R."/>
            <person name="Hildebrand F."/>
            <person name="Pallen M.J."/>
        </authorList>
    </citation>
    <scope>NUCLEOTIDE SEQUENCE</scope>
    <source>
        <strain evidence="2">G3-3990</strain>
    </source>
</reference>
<comment type="caution">
    <text evidence="2">The sequence shown here is derived from an EMBL/GenBank/DDBJ whole genome shotgun (WGS) entry which is preliminary data.</text>
</comment>
<accession>A0A9D9HU30</accession>
<evidence type="ECO:0000313" key="2">
    <source>
        <dbReference type="EMBL" id="MBO8459955.1"/>
    </source>
</evidence>
<evidence type="ECO:0000256" key="1">
    <source>
        <dbReference type="SAM" id="SignalP"/>
    </source>
</evidence>
<feature type="signal peptide" evidence="1">
    <location>
        <begin position="1"/>
        <end position="27"/>
    </location>
</feature>
<feature type="chain" id="PRO_5038406746" evidence="1">
    <location>
        <begin position="28"/>
        <end position="248"/>
    </location>
</feature>